<gene>
    <name evidence="2" type="ORF">QQZ08_004776</name>
</gene>
<comment type="caution">
    <text evidence="2">The sequence shown here is derived from an EMBL/GenBank/DDBJ whole genome shotgun (WGS) entry which is preliminary data.</text>
</comment>
<dbReference type="EMBL" id="JAZAVK010000038">
    <property type="protein sequence ID" value="KAK7428682.1"/>
    <property type="molecule type" value="Genomic_DNA"/>
</dbReference>
<proteinExistence type="predicted"/>
<evidence type="ECO:0000313" key="3">
    <source>
        <dbReference type="Proteomes" id="UP001498421"/>
    </source>
</evidence>
<sequence length="80" mass="9143">MAQVSVVGVANVRTEVDSDDEYGLRGSVRRGNVSDERAKARRDYGKQKHEHEHDQDRKVTSDKDETGRATTEENKKVEER</sequence>
<feature type="compositionally biased region" description="Basic and acidic residues" evidence="1">
    <location>
        <begin position="32"/>
        <end position="80"/>
    </location>
</feature>
<accession>A0ABR1I555</accession>
<name>A0ABR1I555_9HYPO</name>
<organism evidence="2 3">
    <name type="scientific">Neonectria magnoliae</name>
    <dbReference type="NCBI Taxonomy" id="2732573"/>
    <lineage>
        <taxon>Eukaryota</taxon>
        <taxon>Fungi</taxon>
        <taxon>Dikarya</taxon>
        <taxon>Ascomycota</taxon>
        <taxon>Pezizomycotina</taxon>
        <taxon>Sordariomycetes</taxon>
        <taxon>Hypocreomycetidae</taxon>
        <taxon>Hypocreales</taxon>
        <taxon>Nectriaceae</taxon>
        <taxon>Neonectria</taxon>
    </lineage>
</organism>
<dbReference type="Proteomes" id="UP001498421">
    <property type="component" value="Unassembled WGS sequence"/>
</dbReference>
<evidence type="ECO:0000313" key="2">
    <source>
        <dbReference type="EMBL" id="KAK7428682.1"/>
    </source>
</evidence>
<keyword evidence="3" id="KW-1185">Reference proteome</keyword>
<feature type="region of interest" description="Disordered" evidence="1">
    <location>
        <begin position="1"/>
        <end position="80"/>
    </location>
</feature>
<protein>
    <submittedName>
        <fullName evidence="2">Uncharacterized protein</fullName>
    </submittedName>
</protein>
<evidence type="ECO:0000256" key="1">
    <source>
        <dbReference type="SAM" id="MobiDB-lite"/>
    </source>
</evidence>
<reference evidence="2 3" key="1">
    <citation type="journal article" date="2025" name="Microbiol. Resour. Announc.">
        <title>Draft genome sequences for Neonectria magnoliae and Neonectria punicea, canker pathogens of Liriodendron tulipifera and Acer saccharum in West Virginia.</title>
        <authorList>
            <person name="Petronek H.M."/>
            <person name="Kasson M.T."/>
            <person name="Metheny A.M."/>
            <person name="Stauder C.M."/>
            <person name="Lovett B."/>
            <person name="Lynch S.C."/>
            <person name="Garnas J.R."/>
            <person name="Kasson L.R."/>
            <person name="Stajich J.E."/>
        </authorList>
    </citation>
    <scope>NUCLEOTIDE SEQUENCE [LARGE SCALE GENOMIC DNA]</scope>
    <source>
        <strain evidence="2 3">NRRL 64651</strain>
    </source>
</reference>